<sequence>MAGFGPSPLCLGKIRNCFILGLRPNIQCELAVLQLSSISQAISLEKLLELKPVTFAHFAACHRHLQRASCAFSCSYVKDPVSYSAFVVVENVGSSRPKCFAYMAQFMNTLFVYVLFGSGSLHNIVQPHMTGFLGLQVTPLTSFPILVGNGASLHCSGFGQPCLSPSKHTTSSFLCT</sequence>
<reference evidence="1" key="1">
    <citation type="submission" date="2020-06" db="EMBL/GenBank/DDBJ databases">
        <authorList>
            <person name="Li T."/>
            <person name="Hu X."/>
            <person name="Zhang T."/>
            <person name="Song X."/>
            <person name="Zhang H."/>
            <person name="Dai N."/>
            <person name="Sheng W."/>
            <person name="Hou X."/>
            <person name="Wei L."/>
        </authorList>
    </citation>
    <scope>NUCLEOTIDE SEQUENCE</scope>
    <source>
        <strain evidence="1">3651</strain>
        <tissue evidence="1">Leaf</tissue>
    </source>
</reference>
<name>A0AAE2CTS9_9LAMI</name>
<evidence type="ECO:0000313" key="1">
    <source>
        <dbReference type="EMBL" id="KAK4434301.1"/>
    </source>
</evidence>
<accession>A0AAE2CTS9</accession>
<proteinExistence type="predicted"/>
<keyword evidence="2" id="KW-1185">Reference proteome</keyword>
<dbReference type="EMBL" id="JACGWO010000002">
    <property type="protein sequence ID" value="KAK4434301.1"/>
    <property type="molecule type" value="Genomic_DNA"/>
</dbReference>
<organism evidence="1 2">
    <name type="scientific">Sesamum alatum</name>
    <dbReference type="NCBI Taxonomy" id="300844"/>
    <lineage>
        <taxon>Eukaryota</taxon>
        <taxon>Viridiplantae</taxon>
        <taxon>Streptophyta</taxon>
        <taxon>Embryophyta</taxon>
        <taxon>Tracheophyta</taxon>
        <taxon>Spermatophyta</taxon>
        <taxon>Magnoliopsida</taxon>
        <taxon>eudicotyledons</taxon>
        <taxon>Gunneridae</taxon>
        <taxon>Pentapetalae</taxon>
        <taxon>asterids</taxon>
        <taxon>lamiids</taxon>
        <taxon>Lamiales</taxon>
        <taxon>Pedaliaceae</taxon>
        <taxon>Sesamum</taxon>
    </lineage>
</organism>
<dbReference type="Proteomes" id="UP001293254">
    <property type="component" value="Unassembled WGS sequence"/>
</dbReference>
<evidence type="ECO:0000313" key="2">
    <source>
        <dbReference type="Proteomes" id="UP001293254"/>
    </source>
</evidence>
<protein>
    <submittedName>
        <fullName evidence="1">Uncharacterized protein</fullName>
    </submittedName>
</protein>
<gene>
    <name evidence="1" type="ORF">Salat_0592900</name>
</gene>
<dbReference type="AlphaFoldDB" id="A0AAE2CTS9"/>
<reference evidence="1" key="2">
    <citation type="journal article" date="2024" name="Plant">
        <title>Genomic evolution and insights into agronomic trait innovations of Sesamum species.</title>
        <authorList>
            <person name="Miao H."/>
            <person name="Wang L."/>
            <person name="Qu L."/>
            <person name="Liu H."/>
            <person name="Sun Y."/>
            <person name="Le M."/>
            <person name="Wang Q."/>
            <person name="Wei S."/>
            <person name="Zheng Y."/>
            <person name="Lin W."/>
            <person name="Duan Y."/>
            <person name="Cao H."/>
            <person name="Xiong S."/>
            <person name="Wang X."/>
            <person name="Wei L."/>
            <person name="Li C."/>
            <person name="Ma Q."/>
            <person name="Ju M."/>
            <person name="Zhao R."/>
            <person name="Li G."/>
            <person name="Mu C."/>
            <person name="Tian Q."/>
            <person name="Mei H."/>
            <person name="Zhang T."/>
            <person name="Gao T."/>
            <person name="Zhang H."/>
        </authorList>
    </citation>
    <scope>NUCLEOTIDE SEQUENCE</scope>
    <source>
        <strain evidence="1">3651</strain>
    </source>
</reference>
<comment type="caution">
    <text evidence="1">The sequence shown here is derived from an EMBL/GenBank/DDBJ whole genome shotgun (WGS) entry which is preliminary data.</text>
</comment>